<accession>A0A5R8M8N1</accession>
<gene>
    <name evidence="1" type="ORF">FEI13_17610</name>
</gene>
<reference evidence="1 2" key="1">
    <citation type="journal article" date="2007" name="Int. J. Syst. Evol. Microbiol.">
        <title>Halomonas saccharevitans sp. nov., Halomonas arcis sp. nov. and Halomonas subterranea sp. nov., halophilic bacteria isolated from hypersaline environments of China.</title>
        <authorList>
            <person name="Xu X.W."/>
            <person name="Wu Y.H."/>
            <person name="Zhou Z."/>
            <person name="Wang C.S."/>
            <person name="Zhou Y.G."/>
            <person name="Zhang H.B."/>
            <person name="Wang Y."/>
            <person name="Wu M."/>
        </authorList>
    </citation>
    <scope>NUCLEOTIDE SEQUENCE [LARGE SCALE GENOMIC DNA]</scope>
    <source>
        <strain evidence="1 2">TBZ3</strain>
    </source>
</reference>
<organism evidence="1 2">
    <name type="scientific">Halomonas urmiana</name>
    <dbReference type="NCBI Taxonomy" id="490901"/>
    <lineage>
        <taxon>Bacteria</taxon>
        <taxon>Pseudomonadati</taxon>
        <taxon>Pseudomonadota</taxon>
        <taxon>Gammaproteobacteria</taxon>
        <taxon>Oceanospirillales</taxon>
        <taxon>Halomonadaceae</taxon>
        <taxon>Halomonas</taxon>
    </lineage>
</organism>
<dbReference type="OrthoDB" id="6161550at2"/>
<dbReference type="Proteomes" id="UP000306973">
    <property type="component" value="Unassembled WGS sequence"/>
</dbReference>
<dbReference type="RefSeq" id="WP_138182815.1">
    <property type="nucleotide sequence ID" value="NZ_VBUI01000038.1"/>
</dbReference>
<dbReference type="EMBL" id="VBUI01000038">
    <property type="protein sequence ID" value="TLF45933.1"/>
    <property type="molecule type" value="Genomic_DNA"/>
</dbReference>
<name>A0A5R8M8N1_9GAMM</name>
<proteinExistence type="predicted"/>
<dbReference type="AlphaFoldDB" id="A0A5R8M8N1"/>
<evidence type="ECO:0000313" key="1">
    <source>
        <dbReference type="EMBL" id="TLF45933.1"/>
    </source>
</evidence>
<comment type="caution">
    <text evidence="1">The sequence shown here is derived from an EMBL/GenBank/DDBJ whole genome shotgun (WGS) entry which is preliminary data.</text>
</comment>
<protein>
    <submittedName>
        <fullName evidence="1">Uncharacterized protein</fullName>
    </submittedName>
</protein>
<keyword evidence="2" id="KW-1185">Reference proteome</keyword>
<sequence length="183" mass="21634">MIEQFKQWLLEVQDAALEEKKEKAEKQGDASQWKKQIWKSPEKNRAIKAKFRDEGAQLGYRSRPSYKTGAREWLYDFVWRKFDDENHLQEVVLAMEIEMSDRNMRSLMLDFTKLFQSDASYKVFVFQFKTEDEVGAAMEHFIQSAQRYKTKIPAQMLLCGWSTSLNRFLFSDFKMGSPALTVE</sequence>
<evidence type="ECO:0000313" key="2">
    <source>
        <dbReference type="Proteomes" id="UP000306973"/>
    </source>
</evidence>